<gene>
    <name evidence="2" type="ORF">CRG98_036158</name>
</gene>
<evidence type="ECO:0000313" key="3">
    <source>
        <dbReference type="Proteomes" id="UP000233551"/>
    </source>
</evidence>
<dbReference type="EMBL" id="PGOL01003048">
    <property type="protein sequence ID" value="PKI43401.1"/>
    <property type="molecule type" value="Genomic_DNA"/>
</dbReference>
<accession>A0A2I0IHA7</accession>
<reference evidence="2 3" key="1">
    <citation type="submission" date="2017-11" db="EMBL/GenBank/DDBJ databases">
        <title>De-novo sequencing of pomegranate (Punica granatum L.) genome.</title>
        <authorList>
            <person name="Akparov Z."/>
            <person name="Amiraslanov A."/>
            <person name="Hajiyeva S."/>
            <person name="Abbasov M."/>
            <person name="Kaur K."/>
            <person name="Hamwieh A."/>
            <person name="Solovyev V."/>
            <person name="Salamov A."/>
            <person name="Braich B."/>
            <person name="Kosarev P."/>
            <person name="Mahmoud A."/>
            <person name="Hajiyev E."/>
            <person name="Babayeva S."/>
            <person name="Izzatullayeva V."/>
            <person name="Mammadov A."/>
            <person name="Mammadov A."/>
            <person name="Sharifova S."/>
            <person name="Ojaghi J."/>
            <person name="Eynullazada K."/>
            <person name="Bayramov B."/>
            <person name="Abdulazimova A."/>
            <person name="Shahmuradov I."/>
        </authorList>
    </citation>
    <scope>NUCLEOTIDE SEQUENCE [LARGE SCALE GENOMIC DNA]</scope>
    <source>
        <strain evidence="3">cv. AG2017</strain>
        <tissue evidence="2">Leaf</tissue>
    </source>
</reference>
<dbReference type="Proteomes" id="UP000233551">
    <property type="component" value="Unassembled WGS sequence"/>
</dbReference>
<dbReference type="AlphaFoldDB" id="A0A2I0IHA7"/>
<evidence type="ECO:0000256" key="1">
    <source>
        <dbReference type="SAM" id="MobiDB-lite"/>
    </source>
</evidence>
<name>A0A2I0IHA7_PUNGR</name>
<proteinExistence type="predicted"/>
<feature type="region of interest" description="Disordered" evidence="1">
    <location>
        <begin position="75"/>
        <end position="95"/>
    </location>
</feature>
<keyword evidence="3" id="KW-1185">Reference proteome</keyword>
<protein>
    <submittedName>
        <fullName evidence="2">Uncharacterized protein</fullName>
    </submittedName>
</protein>
<evidence type="ECO:0000313" key="2">
    <source>
        <dbReference type="EMBL" id="PKI43401.1"/>
    </source>
</evidence>
<organism evidence="2 3">
    <name type="scientific">Punica granatum</name>
    <name type="common">Pomegranate</name>
    <dbReference type="NCBI Taxonomy" id="22663"/>
    <lineage>
        <taxon>Eukaryota</taxon>
        <taxon>Viridiplantae</taxon>
        <taxon>Streptophyta</taxon>
        <taxon>Embryophyta</taxon>
        <taxon>Tracheophyta</taxon>
        <taxon>Spermatophyta</taxon>
        <taxon>Magnoliopsida</taxon>
        <taxon>eudicotyledons</taxon>
        <taxon>Gunneridae</taxon>
        <taxon>Pentapetalae</taxon>
        <taxon>rosids</taxon>
        <taxon>malvids</taxon>
        <taxon>Myrtales</taxon>
        <taxon>Lythraceae</taxon>
        <taxon>Punica</taxon>
    </lineage>
</organism>
<comment type="caution">
    <text evidence="2">The sequence shown here is derived from an EMBL/GenBank/DDBJ whole genome shotgun (WGS) entry which is preliminary data.</text>
</comment>
<sequence>MRRAQPRSVGVESSLLRRDARCGANHITGLAHHLQSLQSQKVGGLRMVRLRSHRLPPNHTLLGLRWLNPTTPPSRINIPEGSAPLASSAGLNKNL</sequence>